<proteinExistence type="predicted"/>
<comment type="caution">
    <text evidence="1">The sequence shown here is derived from an EMBL/GenBank/DDBJ whole genome shotgun (WGS) entry which is preliminary data.</text>
</comment>
<dbReference type="EMBL" id="BMAW01059840">
    <property type="protein sequence ID" value="GFT23134.1"/>
    <property type="molecule type" value="Genomic_DNA"/>
</dbReference>
<sequence length="82" mass="9127">MQPCEDPPLPDGLLSGLHGAVIDATGPLKPFFEVSCCCCREEIKYEMVLLLGGLEGKTDYIYRNPTHRLCWILCINAISHGY</sequence>
<dbReference type="Proteomes" id="UP000887013">
    <property type="component" value="Unassembled WGS sequence"/>
</dbReference>
<keyword evidence="2" id="KW-1185">Reference proteome</keyword>
<gene>
    <name evidence="1" type="ORF">NPIL_74681</name>
</gene>
<name>A0A8X6TLC7_NEPPI</name>
<dbReference type="AlphaFoldDB" id="A0A8X6TLC7"/>
<reference evidence="1" key="1">
    <citation type="submission" date="2020-08" db="EMBL/GenBank/DDBJ databases">
        <title>Multicomponent nature underlies the extraordinary mechanical properties of spider dragline silk.</title>
        <authorList>
            <person name="Kono N."/>
            <person name="Nakamura H."/>
            <person name="Mori M."/>
            <person name="Yoshida Y."/>
            <person name="Ohtoshi R."/>
            <person name="Malay A.D."/>
            <person name="Moran D.A.P."/>
            <person name="Tomita M."/>
            <person name="Numata K."/>
            <person name="Arakawa K."/>
        </authorList>
    </citation>
    <scope>NUCLEOTIDE SEQUENCE</scope>
</reference>
<accession>A0A8X6TLC7</accession>
<protein>
    <submittedName>
        <fullName evidence="1">Uncharacterized protein</fullName>
    </submittedName>
</protein>
<evidence type="ECO:0000313" key="1">
    <source>
        <dbReference type="EMBL" id="GFT23134.1"/>
    </source>
</evidence>
<organism evidence="1 2">
    <name type="scientific">Nephila pilipes</name>
    <name type="common">Giant wood spider</name>
    <name type="synonym">Nephila maculata</name>
    <dbReference type="NCBI Taxonomy" id="299642"/>
    <lineage>
        <taxon>Eukaryota</taxon>
        <taxon>Metazoa</taxon>
        <taxon>Ecdysozoa</taxon>
        <taxon>Arthropoda</taxon>
        <taxon>Chelicerata</taxon>
        <taxon>Arachnida</taxon>
        <taxon>Araneae</taxon>
        <taxon>Araneomorphae</taxon>
        <taxon>Entelegynae</taxon>
        <taxon>Araneoidea</taxon>
        <taxon>Nephilidae</taxon>
        <taxon>Nephila</taxon>
    </lineage>
</organism>
<evidence type="ECO:0000313" key="2">
    <source>
        <dbReference type="Proteomes" id="UP000887013"/>
    </source>
</evidence>